<evidence type="ECO:0000313" key="3">
    <source>
        <dbReference type="Proteomes" id="UP001201980"/>
    </source>
</evidence>
<protein>
    <submittedName>
        <fullName evidence="2">Uncharacterized protein</fullName>
    </submittedName>
</protein>
<organism evidence="2 3">
    <name type="scientific">Zalerion maritima</name>
    <dbReference type="NCBI Taxonomy" id="339359"/>
    <lineage>
        <taxon>Eukaryota</taxon>
        <taxon>Fungi</taxon>
        <taxon>Dikarya</taxon>
        <taxon>Ascomycota</taxon>
        <taxon>Pezizomycotina</taxon>
        <taxon>Sordariomycetes</taxon>
        <taxon>Lulworthiomycetidae</taxon>
        <taxon>Lulworthiales</taxon>
        <taxon>Lulworthiaceae</taxon>
        <taxon>Zalerion</taxon>
    </lineage>
</organism>
<proteinExistence type="predicted"/>
<gene>
    <name evidence="2" type="ORF">MKZ38_006066</name>
</gene>
<name>A0AAD5RKK4_9PEZI</name>
<dbReference type="EMBL" id="JAKWBI020000369">
    <property type="protein sequence ID" value="KAJ2895876.1"/>
    <property type="molecule type" value="Genomic_DNA"/>
</dbReference>
<comment type="caution">
    <text evidence="2">The sequence shown here is derived from an EMBL/GenBank/DDBJ whole genome shotgun (WGS) entry which is preliminary data.</text>
</comment>
<reference evidence="2" key="1">
    <citation type="submission" date="2022-07" db="EMBL/GenBank/DDBJ databases">
        <title>Draft genome sequence of Zalerion maritima ATCC 34329, a (micro)plastics degrading marine fungus.</title>
        <authorList>
            <person name="Paco A."/>
            <person name="Goncalves M.F.M."/>
            <person name="Rocha-Santos T.A.P."/>
            <person name="Alves A."/>
        </authorList>
    </citation>
    <scope>NUCLEOTIDE SEQUENCE</scope>
    <source>
        <strain evidence="2">ATCC 34329</strain>
    </source>
</reference>
<dbReference type="Proteomes" id="UP001201980">
    <property type="component" value="Unassembled WGS sequence"/>
</dbReference>
<evidence type="ECO:0000313" key="2">
    <source>
        <dbReference type="EMBL" id="KAJ2895876.1"/>
    </source>
</evidence>
<accession>A0AAD5RKK4</accession>
<feature type="compositionally biased region" description="Basic and acidic residues" evidence="1">
    <location>
        <begin position="207"/>
        <end position="226"/>
    </location>
</feature>
<feature type="region of interest" description="Disordered" evidence="1">
    <location>
        <begin position="199"/>
        <end position="226"/>
    </location>
</feature>
<dbReference type="AlphaFoldDB" id="A0AAD5RKK4"/>
<sequence>MERTKMHPVSALNLAGTILQLIDSGSKFARLAYRLYRSRADTSQVEYGDLRTTATPSSNDTEKSLGTLAQECGKTAAHLLAILQKVKPGELGRKRDALQAALRLILKEDEIKALQDNLSSYRSQLNLHLPRSIREHVSRSAEQQAQTLKNLGVIEGVAAQTGGMTASIPCYLVSVRCGSGDHPAEIRALQKELVGKIYDSETEEERQDGGFRLDDMKMSESDYRDA</sequence>
<evidence type="ECO:0000256" key="1">
    <source>
        <dbReference type="SAM" id="MobiDB-lite"/>
    </source>
</evidence>
<keyword evidence="3" id="KW-1185">Reference proteome</keyword>